<evidence type="ECO:0000256" key="4">
    <source>
        <dbReference type="ARBA" id="ARBA00010218"/>
    </source>
</evidence>
<dbReference type="GO" id="GO:0032502">
    <property type="term" value="P:developmental process"/>
    <property type="evidence" value="ECO:0007669"/>
    <property type="project" value="TreeGrafter"/>
</dbReference>
<name>A0A9P7B8R7_RHOMI</name>
<feature type="region of interest" description="Disordered" evidence="10">
    <location>
        <begin position="1"/>
        <end position="81"/>
    </location>
</feature>
<dbReference type="InterPro" id="IPR040218">
    <property type="entry name" value="SLC7A6OS"/>
</dbReference>
<comment type="similarity">
    <text evidence="4">Belongs to the IWR1/SLC7A6OS family.</text>
</comment>
<dbReference type="EMBL" id="PUHQ01000003">
    <property type="protein sequence ID" value="KAG0666880.1"/>
    <property type="molecule type" value="Genomic_DNA"/>
</dbReference>
<dbReference type="PANTHER" id="PTHR31196:SF2">
    <property type="entry name" value="RNA POLYMERASE II NUCLEAR LOCALIZATION PROTEIN SLC7A6OS-RELATED"/>
    <property type="match status" value="1"/>
</dbReference>
<keyword evidence="13" id="KW-1185">Reference proteome</keyword>
<evidence type="ECO:0000256" key="5">
    <source>
        <dbReference type="ARBA" id="ARBA00017036"/>
    </source>
</evidence>
<feature type="region of interest" description="Disordered" evidence="10">
    <location>
        <begin position="461"/>
        <end position="546"/>
    </location>
</feature>
<dbReference type="GO" id="GO:0005634">
    <property type="term" value="C:nucleus"/>
    <property type="evidence" value="ECO:0007669"/>
    <property type="project" value="UniProtKB-SubCell"/>
</dbReference>
<dbReference type="GO" id="GO:0005737">
    <property type="term" value="C:cytoplasm"/>
    <property type="evidence" value="ECO:0007669"/>
    <property type="project" value="UniProtKB-SubCell"/>
</dbReference>
<feature type="compositionally biased region" description="Low complexity" evidence="10">
    <location>
        <begin position="146"/>
        <end position="177"/>
    </location>
</feature>
<reference evidence="12 13" key="1">
    <citation type="submission" date="2020-11" db="EMBL/GenBank/DDBJ databases">
        <title>Kefir isolates.</title>
        <authorList>
            <person name="Marcisauskas S."/>
            <person name="Kim Y."/>
            <person name="Blasche S."/>
        </authorList>
    </citation>
    <scope>NUCLEOTIDE SEQUENCE [LARGE SCALE GENOMIC DNA]</scope>
    <source>
        <strain evidence="12 13">KR</strain>
    </source>
</reference>
<feature type="compositionally biased region" description="Acidic residues" evidence="10">
    <location>
        <begin position="482"/>
        <end position="495"/>
    </location>
</feature>
<dbReference type="OrthoDB" id="6255506at2759"/>
<comment type="subcellular location">
    <subcellularLocation>
        <location evidence="3">Cytoplasm</location>
    </subcellularLocation>
    <subcellularLocation>
        <location evidence="2">Nucleus</location>
    </subcellularLocation>
</comment>
<dbReference type="Pfam" id="PF08574">
    <property type="entry name" value="Iwr1"/>
    <property type="match status" value="1"/>
</dbReference>
<dbReference type="Proteomes" id="UP000777482">
    <property type="component" value="Unassembled WGS sequence"/>
</dbReference>
<evidence type="ECO:0000256" key="3">
    <source>
        <dbReference type="ARBA" id="ARBA00004496"/>
    </source>
</evidence>
<evidence type="ECO:0000256" key="2">
    <source>
        <dbReference type="ARBA" id="ARBA00004123"/>
    </source>
</evidence>
<evidence type="ECO:0000313" key="12">
    <source>
        <dbReference type="EMBL" id="KAG0666880.1"/>
    </source>
</evidence>
<feature type="compositionally biased region" description="Low complexity" evidence="10">
    <location>
        <begin position="117"/>
        <end position="134"/>
    </location>
</feature>
<evidence type="ECO:0000313" key="13">
    <source>
        <dbReference type="Proteomes" id="UP000777482"/>
    </source>
</evidence>
<feature type="compositionally biased region" description="Basic and acidic residues" evidence="10">
    <location>
        <begin position="511"/>
        <end position="523"/>
    </location>
</feature>
<evidence type="ECO:0000256" key="10">
    <source>
        <dbReference type="SAM" id="MobiDB-lite"/>
    </source>
</evidence>
<feature type="region of interest" description="Disordered" evidence="10">
    <location>
        <begin position="205"/>
        <end position="224"/>
    </location>
</feature>
<comment type="caution">
    <text evidence="12">The sequence shown here is derived from an EMBL/GenBank/DDBJ whole genome shotgun (WGS) entry which is preliminary data.</text>
</comment>
<proteinExistence type="inferred from homology"/>
<feature type="region of interest" description="Disordered" evidence="10">
    <location>
        <begin position="360"/>
        <end position="442"/>
    </location>
</feature>
<keyword evidence="8" id="KW-0653">Protein transport</keyword>
<sequence>MASSTGEAPPQLSILRIKRKRTQQPTPLDALVIEQLEQPRSKRRKPSSAAPAATEPSDSNRGVFKFAETVPLDSFSTPTKTRSLRDRIQSFLAHPPPGLARSASSSSLRSASLAAAANASASSSPARRTFASSSHDNALRRPATPPAAASTTDVGIAASPTASPSATASPSRRKLPSALRAARAAAISAASSASTSLEDLHAASPTAVPTIPGSSAAASGPSPRLTAIHAEKSRLRYRVVEQRRAFFSAQAEAAELARRERAREDDEIRRGLRPPRVVDSRTLAANSNSKGVSPGRRDEAGLKIYEAVAEGGPATTEVNGPARRPSVARITDAGQNAAMDQFGALLDEYLTLQDHATPSHQAELRLAPPSSRLRDFPPPSSSSSAPRPPSPGHSSEEGEEEEDDADYVYDVYYRATDLAQKGTSSSSASAVTGAAVAGSAASGWDVSSLAGLDRIGQLAGLTEDSDDEAQLLMNEAAAGGSSEEEDNADQDSNEENDYRNDYPDEDEPDSDNNRQEFRDRQADWSEDDSDDGESGGSMQYDSDGDY</sequence>
<feature type="compositionally biased region" description="Low complexity" evidence="10">
    <location>
        <begin position="47"/>
        <end position="59"/>
    </location>
</feature>
<evidence type="ECO:0000256" key="6">
    <source>
        <dbReference type="ARBA" id="ARBA00022448"/>
    </source>
</evidence>
<feature type="compositionally biased region" description="Acidic residues" evidence="10">
    <location>
        <begin position="397"/>
        <end position="407"/>
    </location>
</feature>
<gene>
    <name evidence="12" type="ORF">C6P46_003590</name>
</gene>
<protein>
    <recommendedName>
        <fullName evidence="5">Probable RNA polymerase II nuclear localization protein SLC7A6OS</fullName>
    </recommendedName>
</protein>
<evidence type="ECO:0000256" key="9">
    <source>
        <dbReference type="ARBA" id="ARBA00023242"/>
    </source>
</evidence>
<keyword evidence="6" id="KW-0813">Transport</keyword>
<feature type="domain" description="Transcription factor Iwr1" evidence="11">
    <location>
        <begin position="406"/>
        <end position="506"/>
    </location>
</feature>
<feature type="compositionally biased region" description="Low complexity" evidence="10">
    <location>
        <begin position="212"/>
        <end position="223"/>
    </location>
</feature>
<feature type="compositionally biased region" description="Acidic residues" evidence="10">
    <location>
        <begin position="524"/>
        <end position="533"/>
    </location>
</feature>
<feature type="compositionally biased region" description="Pro residues" evidence="10">
    <location>
        <begin position="376"/>
        <end position="391"/>
    </location>
</feature>
<accession>A0A9P7B8R7</accession>
<evidence type="ECO:0000256" key="7">
    <source>
        <dbReference type="ARBA" id="ARBA00022490"/>
    </source>
</evidence>
<feature type="region of interest" description="Disordered" evidence="10">
    <location>
        <begin position="117"/>
        <end position="177"/>
    </location>
</feature>
<dbReference type="AlphaFoldDB" id="A0A9P7B8R7"/>
<organism evidence="12 13">
    <name type="scientific">Rhodotorula mucilaginosa</name>
    <name type="common">Yeast</name>
    <name type="synonym">Rhodotorula rubra</name>
    <dbReference type="NCBI Taxonomy" id="5537"/>
    <lineage>
        <taxon>Eukaryota</taxon>
        <taxon>Fungi</taxon>
        <taxon>Dikarya</taxon>
        <taxon>Basidiomycota</taxon>
        <taxon>Pucciniomycotina</taxon>
        <taxon>Microbotryomycetes</taxon>
        <taxon>Sporidiobolales</taxon>
        <taxon>Sporidiobolaceae</taxon>
        <taxon>Rhodotorula</taxon>
    </lineage>
</organism>
<dbReference type="GO" id="GO:0015031">
    <property type="term" value="P:protein transport"/>
    <property type="evidence" value="ECO:0007669"/>
    <property type="project" value="UniProtKB-KW"/>
</dbReference>
<evidence type="ECO:0000256" key="8">
    <source>
        <dbReference type="ARBA" id="ARBA00022927"/>
    </source>
</evidence>
<evidence type="ECO:0000259" key="11">
    <source>
        <dbReference type="Pfam" id="PF08574"/>
    </source>
</evidence>
<dbReference type="InterPro" id="IPR013883">
    <property type="entry name" value="TF_Iwr1_dom"/>
</dbReference>
<feature type="compositionally biased region" description="Low complexity" evidence="10">
    <location>
        <begin position="422"/>
        <end position="442"/>
    </location>
</feature>
<evidence type="ECO:0000256" key="1">
    <source>
        <dbReference type="ARBA" id="ARBA00003202"/>
    </source>
</evidence>
<comment type="function">
    <text evidence="1">Directs RNA polymerase II nuclear import.</text>
</comment>
<keyword evidence="9" id="KW-0539">Nucleus</keyword>
<dbReference type="PANTHER" id="PTHR31196">
    <property type="entry name" value="RNA POLYMERASE II NUCLEAR LOCALIZATION PROTEIN SLC7A6OS-RELATED"/>
    <property type="match status" value="1"/>
</dbReference>
<keyword evidence="7" id="KW-0963">Cytoplasm</keyword>